<dbReference type="PANTHER" id="PTHR38465">
    <property type="entry name" value="HTH-TYPE TRANSCRIPTIONAL REGULATOR MJ1563-RELATED"/>
    <property type="match status" value="1"/>
</dbReference>
<dbReference type="EMBL" id="JAWCTQ010000010">
    <property type="protein sequence ID" value="MDT9682526.1"/>
    <property type="molecule type" value="Genomic_DNA"/>
</dbReference>
<evidence type="ECO:0000259" key="5">
    <source>
        <dbReference type="Pfam" id="PF12802"/>
    </source>
</evidence>
<proteinExistence type="predicted"/>
<keyword evidence="7" id="KW-1185">Reference proteome</keyword>
<evidence type="ECO:0000313" key="6">
    <source>
        <dbReference type="EMBL" id="MDT9682526.1"/>
    </source>
</evidence>
<organism evidence="6 7">
    <name type="scientific">Streptomyces tamarix</name>
    <dbReference type="NCBI Taxonomy" id="3078565"/>
    <lineage>
        <taxon>Bacteria</taxon>
        <taxon>Bacillati</taxon>
        <taxon>Actinomycetota</taxon>
        <taxon>Actinomycetes</taxon>
        <taxon>Kitasatosporales</taxon>
        <taxon>Streptomycetaceae</taxon>
        <taxon>Streptomyces</taxon>
    </lineage>
</organism>
<evidence type="ECO:0000256" key="1">
    <source>
        <dbReference type="ARBA" id="ARBA00023015"/>
    </source>
</evidence>
<name>A0ABU3QIP1_9ACTN</name>
<dbReference type="RefSeq" id="WP_315877609.1">
    <property type="nucleotide sequence ID" value="NZ_JAWCTQ010000010.1"/>
</dbReference>
<dbReference type="Proteomes" id="UP001250181">
    <property type="component" value="Unassembled WGS sequence"/>
</dbReference>
<evidence type="ECO:0000313" key="7">
    <source>
        <dbReference type="Proteomes" id="UP001250181"/>
    </source>
</evidence>
<keyword evidence="2" id="KW-0238">DNA-binding</keyword>
<accession>A0ABU3QIP1</accession>
<keyword evidence="1" id="KW-0805">Transcription regulation</keyword>
<dbReference type="Pfam" id="PF12802">
    <property type="entry name" value="MarR_2"/>
    <property type="match status" value="1"/>
</dbReference>
<evidence type="ECO:0000256" key="2">
    <source>
        <dbReference type="ARBA" id="ARBA00023125"/>
    </source>
</evidence>
<dbReference type="SUPFAM" id="SSF46785">
    <property type="entry name" value="Winged helix' DNA-binding domain"/>
    <property type="match status" value="1"/>
</dbReference>
<sequence length="182" mass="20553">MATDDRLGKRPERDEEAVARRDEEAAVRRDEEAVARFVERFAGELTQAGMQRMAARVFAALLVSEGAAMTAAELGGQLRISPAAVSGAVRYLTQVNMIGRERDPGSRRERYVLHEGMWYEVFTRRDEILNRWQKTLREGAETLGVDTAAGARIAETAEFFQFLHGELLQIMDRWREHKAATG</sequence>
<comment type="caution">
    <text evidence="6">The sequence shown here is derived from an EMBL/GenBank/DDBJ whole genome shotgun (WGS) entry which is preliminary data.</text>
</comment>
<evidence type="ECO:0000256" key="3">
    <source>
        <dbReference type="ARBA" id="ARBA00023163"/>
    </source>
</evidence>
<feature type="region of interest" description="Disordered" evidence="4">
    <location>
        <begin position="1"/>
        <end position="25"/>
    </location>
</feature>
<dbReference type="InterPro" id="IPR036388">
    <property type="entry name" value="WH-like_DNA-bd_sf"/>
</dbReference>
<keyword evidence="3" id="KW-0804">Transcription</keyword>
<evidence type="ECO:0000256" key="4">
    <source>
        <dbReference type="SAM" id="MobiDB-lite"/>
    </source>
</evidence>
<dbReference type="PANTHER" id="PTHR38465:SF2">
    <property type="entry name" value="HTH-TYPE TRANSCRIPTIONAL REGULATOR MMPR5"/>
    <property type="match status" value="1"/>
</dbReference>
<dbReference type="InterPro" id="IPR036390">
    <property type="entry name" value="WH_DNA-bd_sf"/>
</dbReference>
<dbReference type="InterPro" id="IPR052362">
    <property type="entry name" value="HTH-GbsR_regulator"/>
</dbReference>
<protein>
    <submittedName>
        <fullName evidence="6">MarR family transcriptional regulator</fullName>
    </submittedName>
</protein>
<feature type="domain" description="HTH marR-type" evidence="5">
    <location>
        <begin position="49"/>
        <end position="109"/>
    </location>
</feature>
<dbReference type="InterPro" id="IPR000835">
    <property type="entry name" value="HTH_MarR-typ"/>
</dbReference>
<reference evidence="6 7" key="1">
    <citation type="submission" date="2023-09" db="EMBL/GenBank/DDBJ databases">
        <title>Streptomyces sp. nov.: A antagonism against Alternaria gaisen Producing Streptochlin, Isolated from Tamarix root soil.</title>
        <authorList>
            <person name="Chen Y."/>
        </authorList>
    </citation>
    <scope>NUCLEOTIDE SEQUENCE [LARGE SCALE GENOMIC DNA]</scope>
    <source>
        <strain evidence="6 7">TRM76323</strain>
    </source>
</reference>
<gene>
    <name evidence="6" type="ORF">RND61_10650</name>
</gene>
<dbReference type="Gene3D" id="1.10.10.10">
    <property type="entry name" value="Winged helix-like DNA-binding domain superfamily/Winged helix DNA-binding domain"/>
    <property type="match status" value="1"/>
</dbReference>